<reference evidence="3 4" key="2">
    <citation type="submission" date="2021-10" db="EMBL/GenBank/DDBJ databases">
        <authorList>
            <person name="Piombo E."/>
        </authorList>
    </citation>
    <scope>NUCLEOTIDE SEQUENCE [LARGE SCALE GENOMIC DNA]</scope>
</reference>
<dbReference type="AlphaFoldDB" id="A0A9P0EF58"/>
<comment type="caution">
    <text evidence="3">The sequence shown here is derived from an EMBL/GenBank/DDBJ whole genome shotgun (WGS) entry which is preliminary data.</text>
</comment>
<accession>A0A9P0EF58</accession>
<reference evidence="4" key="1">
    <citation type="submission" date="2019-06" db="EMBL/GenBank/DDBJ databases">
        <authorList>
            <person name="Broberg M."/>
        </authorList>
    </citation>
    <scope>NUCLEOTIDE SEQUENCE [LARGE SCALE GENOMIC DNA]</scope>
</reference>
<dbReference type="OrthoDB" id="5355526at2759"/>
<dbReference type="Proteomes" id="UP000775872">
    <property type="component" value="Unassembled WGS sequence"/>
</dbReference>
<organism evidence="3 4">
    <name type="scientific">Clonostachys solani</name>
    <dbReference type="NCBI Taxonomy" id="160281"/>
    <lineage>
        <taxon>Eukaryota</taxon>
        <taxon>Fungi</taxon>
        <taxon>Dikarya</taxon>
        <taxon>Ascomycota</taxon>
        <taxon>Pezizomycotina</taxon>
        <taxon>Sordariomycetes</taxon>
        <taxon>Hypocreomycetidae</taxon>
        <taxon>Hypocreales</taxon>
        <taxon>Bionectriaceae</taxon>
        <taxon>Clonostachys</taxon>
    </lineage>
</organism>
<sequence length="607" mass="68255">MCYQVVELYSACKCLYYKHPLDRCVAYGKKGHYTEQRTIYVGYACRIHSQSQSDGLPIDNRGHTPVKDVPISTPRSIPMPTDIHTEVASNPIDKGNAEPSKNRSITDFEPVPETTAAATNTDVLQELVCDLLVHNNNRHLWPQIVELAGDQAQVILKEFMEQFAQDVDKKVLRTRITVQGLSKAASKTKIRRASRYILQQASDLAARIERASLASCSNTVVSMDEAAQNEDDIKERTGTVELGFPQYRYIHRLVFEKGPNSNESQEPILNLENNLREWVLQKRPPVNQATRIYQSIANHCGRIVSDKYVEMSPGSLAKFKAELEAYGRPPNACQDQDNNVPVSTTGSVRMVSGVLSGLWKQLRRPKNTPIDRLPSHHAGGIVLEEFGCPAQPQRPQGDHAYLLLCLPFMRLAVKLRQDEVCRLNSDRDFFSFLRSSYEAARQRKAWPWMRRVSTIDFTRFEVFDNNLVNIQHKPSLPTGQYLQQYNFEPLEADVIPPIGPNLMMHYFEHPDHADVIPILFKRIPKKLGEKLSACPVKKSSVGWGLHLVEGADPFKIFCFGLGAFAIALVVALAWSIIKSDVQGGFAISVFVLSLLLFVGNAGRTIMA</sequence>
<evidence type="ECO:0000256" key="1">
    <source>
        <dbReference type="SAM" id="MobiDB-lite"/>
    </source>
</evidence>
<evidence type="ECO:0000313" key="3">
    <source>
        <dbReference type="EMBL" id="CAH0050481.1"/>
    </source>
</evidence>
<feature type="region of interest" description="Disordered" evidence="1">
    <location>
        <begin position="86"/>
        <end position="107"/>
    </location>
</feature>
<evidence type="ECO:0000313" key="4">
    <source>
        <dbReference type="Proteomes" id="UP000775872"/>
    </source>
</evidence>
<protein>
    <submittedName>
        <fullName evidence="3">Uncharacterized protein</fullName>
    </submittedName>
</protein>
<proteinExistence type="predicted"/>
<evidence type="ECO:0000256" key="2">
    <source>
        <dbReference type="SAM" id="Phobius"/>
    </source>
</evidence>
<keyword evidence="2" id="KW-0472">Membrane</keyword>
<keyword evidence="4" id="KW-1185">Reference proteome</keyword>
<feature type="transmembrane region" description="Helical" evidence="2">
    <location>
        <begin position="583"/>
        <end position="602"/>
    </location>
</feature>
<dbReference type="EMBL" id="CABFOC020000035">
    <property type="protein sequence ID" value="CAH0050481.1"/>
    <property type="molecule type" value="Genomic_DNA"/>
</dbReference>
<feature type="transmembrane region" description="Helical" evidence="2">
    <location>
        <begin position="556"/>
        <end position="577"/>
    </location>
</feature>
<keyword evidence="2" id="KW-0812">Transmembrane</keyword>
<gene>
    <name evidence="3" type="ORF">CSOL1703_00002453</name>
</gene>
<keyword evidence="2" id="KW-1133">Transmembrane helix</keyword>
<name>A0A9P0EF58_9HYPO</name>